<dbReference type="SUPFAM" id="SSF53067">
    <property type="entry name" value="Actin-like ATPase domain"/>
    <property type="match status" value="1"/>
</dbReference>
<dbReference type="InterPro" id="IPR022496">
    <property type="entry name" value="T6A_TsaB"/>
</dbReference>
<accession>A0A449B9M1</accession>
<organism evidence="2 3">
    <name type="scientific">Mycoplasmopsis columbinasalis</name>
    <dbReference type="NCBI Taxonomy" id="114880"/>
    <lineage>
        <taxon>Bacteria</taxon>
        <taxon>Bacillati</taxon>
        <taxon>Mycoplasmatota</taxon>
        <taxon>Mycoplasmoidales</taxon>
        <taxon>Metamycoplasmataceae</taxon>
        <taxon>Mycoplasmopsis</taxon>
    </lineage>
</organism>
<sequence length="191" mass="22356">MKIYADTANEDFALILFDENNNCIKQTIIVNAPKKVHLLVDEFNKLVNETNTKISEILEFYLNLGPGYFTGVRTALTFLRTMATILKKPMFTISTFEILQHQNPQKKNFYLNASGNKMYQFCNENVFDAQNIKVVAHDNEMQTDKVDWLHFCSHFSAYQKLFKKYNYQDLIKIEPYYIKKPQIGAQKSIKD</sequence>
<evidence type="ECO:0000259" key="1">
    <source>
        <dbReference type="Pfam" id="PF00814"/>
    </source>
</evidence>
<dbReference type="EMBL" id="LR215043">
    <property type="protein sequence ID" value="VEU77869.1"/>
    <property type="molecule type" value="Genomic_DNA"/>
</dbReference>
<protein>
    <submittedName>
        <fullName evidence="2">Molecular chaperone</fullName>
    </submittedName>
</protein>
<dbReference type="Proteomes" id="UP000290876">
    <property type="component" value="Chromosome"/>
</dbReference>
<dbReference type="NCBIfam" id="TIGR03725">
    <property type="entry name" value="T6A_YeaZ"/>
    <property type="match status" value="1"/>
</dbReference>
<proteinExistence type="predicted"/>
<reference evidence="2 3" key="1">
    <citation type="submission" date="2019-01" db="EMBL/GenBank/DDBJ databases">
        <authorList>
            <consortium name="Pathogen Informatics"/>
        </authorList>
    </citation>
    <scope>NUCLEOTIDE SEQUENCE [LARGE SCALE GENOMIC DNA]</scope>
    <source>
        <strain evidence="2 3">NCTC10184</strain>
    </source>
</reference>
<dbReference type="KEGG" id="mcob:NCTC10184_00082"/>
<dbReference type="InterPro" id="IPR043129">
    <property type="entry name" value="ATPase_NBD"/>
</dbReference>
<dbReference type="InterPro" id="IPR000905">
    <property type="entry name" value="Gcp-like_dom"/>
</dbReference>
<name>A0A449B9M1_9BACT</name>
<dbReference type="AlphaFoldDB" id="A0A449B9M1"/>
<dbReference type="Pfam" id="PF00814">
    <property type="entry name" value="TsaD"/>
    <property type="match status" value="1"/>
</dbReference>
<feature type="domain" description="Gcp-like" evidence="1">
    <location>
        <begin position="40"/>
        <end position="107"/>
    </location>
</feature>
<evidence type="ECO:0000313" key="3">
    <source>
        <dbReference type="Proteomes" id="UP000290876"/>
    </source>
</evidence>
<keyword evidence="3" id="KW-1185">Reference proteome</keyword>
<dbReference type="GO" id="GO:0002949">
    <property type="term" value="P:tRNA threonylcarbamoyladenosine modification"/>
    <property type="evidence" value="ECO:0007669"/>
    <property type="project" value="InterPro"/>
</dbReference>
<gene>
    <name evidence="2" type="ORF">NCTC10184_00082</name>
</gene>
<dbReference type="OrthoDB" id="9784166at2"/>
<dbReference type="RefSeq" id="WP_129622728.1">
    <property type="nucleotide sequence ID" value="NZ_LR215043.1"/>
</dbReference>
<dbReference type="Gene3D" id="3.30.420.40">
    <property type="match status" value="1"/>
</dbReference>
<evidence type="ECO:0000313" key="2">
    <source>
        <dbReference type="EMBL" id="VEU77869.1"/>
    </source>
</evidence>